<dbReference type="Proteomes" id="UP001233836">
    <property type="component" value="Unassembled WGS sequence"/>
</dbReference>
<protein>
    <submittedName>
        <fullName evidence="1">Uncharacterized protein</fullName>
    </submittedName>
</protein>
<organism evidence="1 2">
    <name type="scientific">Paenibacillus tundrae</name>
    <dbReference type="NCBI Taxonomy" id="528187"/>
    <lineage>
        <taxon>Bacteria</taxon>
        <taxon>Bacillati</taxon>
        <taxon>Bacillota</taxon>
        <taxon>Bacilli</taxon>
        <taxon>Bacillales</taxon>
        <taxon>Paenibacillaceae</taxon>
        <taxon>Paenibacillus</taxon>
    </lineage>
</organism>
<proteinExistence type="predicted"/>
<keyword evidence="2" id="KW-1185">Reference proteome</keyword>
<evidence type="ECO:0000313" key="2">
    <source>
        <dbReference type="Proteomes" id="UP001233836"/>
    </source>
</evidence>
<reference evidence="1 2" key="1">
    <citation type="submission" date="2023-07" db="EMBL/GenBank/DDBJ databases">
        <title>Sorghum-associated microbial communities from plants grown in Nebraska, USA.</title>
        <authorList>
            <person name="Schachtman D."/>
        </authorList>
    </citation>
    <scope>NUCLEOTIDE SEQUENCE [LARGE SCALE GENOMIC DNA]</scope>
    <source>
        <strain evidence="1 2">DS1314</strain>
    </source>
</reference>
<gene>
    <name evidence="1" type="ORF">J2T19_000220</name>
</gene>
<comment type="caution">
    <text evidence="1">The sequence shown here is derived from an EMBL/GenBank/DDBJ whole genome shotgun (WGS) entry which is preliminary data.</text>
</comment>
<dbReference type="RefSeq" id="WP_307212109.1">
    <property type="nucleotide sequence ID" value="NZ_JAUSTI010000001.1"/>
</dbReference>
<accession>A0ABT9W699</accession>
<name>A0ABT9W699_9BACL</name>
<dbReference type="EMBL" id="JAUSTI010000001">
    <property type="protein sequence ID" value="MDQ0168783.1"/>
    <property type="molecule type" value="Genomic_DNA"/>
</dbReference>
<sequence>MEIGGRVYYDTATGTVIQMVGQRSGDVIETTQEEDFATFINLAERMPDTVGMVQFEYDQFKSDYEAGGVITRIDLETGEPLFTYPDPSNPELPHEPRPALSTQVSALETETAALNLAVIDLWETIANGGAA</sequence>
<evidence type="ECO:0000313" key="1">
    <source>
        <dbReference type="EMBL" id="MDQ0168783.1"/>
    </source>
</evidence>